<dbReference type="STRING" id="187420.MTH_319"/>
<reference evidence="2 3" key="1">
    <citation type="journal article" date="1997" name="J. Bacteriol.">
        <title>Complete genome sequence of Methanobacterium thermoautotrophicum deltaH: functional analysis and comparative genomics.</title>
        <authorList>
            <person name="Smith D.R."/>
            <person name="Doucette-Stamm L.A."/>
            <person name="Deloughery C."/>
            <person name="Lee H.-M."/>
            <person name="Dubois J."/>
            <person name="Aldredge T."/>
            <person name="Bashirzadeh R."/>
            <person name="Blakely D."/>
            <person name="Cook R."/>
            <person name="Gilbert K."/>
            <person name="Harrison D."/>
            <person name="Hoang L."/>
            <person name="Keagle P."/>
            <person name="Lumm W."/>
            <person name="Pothier B."/>
            <person name="Qiu D."/>
            <person name="Spadafora R."/>
            <person name="Vicare R."/>
            <person name="Wang Y."/>
            <person name="Wierzbowski J."/>
            <person name="Gibson R."/>
            <person name="Jiwani N."/>
            <person name="Caruso A."/>
            <person name="Bush D."/>
            <person name="Safer H."/>
            <person name="Patwell D."/>
            <person name="Prabhakar S."/>
            <person name="McDougall S."/>
            <person name="Shimer G."/>
            <person name="Goyal A."/>
            <person name="Pietrovski S."/>
            <person name="Church G.M."/>
            <person name="Daniels C.J."/>
            <person name="Mao J.-i."/>
            <person name="Rice P."/>
            <person name="Nolling J."/>
            <person name="Reeve J.N."/>
        </authorList>
    </citation>
    <scope>NUCLEOTIDE SEQUENCE [LARGE SCALE GENOMIC DNA]</scope>
    <source>
        <strain evidence="3">ATCC 29096 / DSM 1053 / JCM 10044 / NBRC 100330 / Delta H</strain>
    </source>
</reference>
<dbReference type="HOGENOM" id="CLU_3057186_0_0_2"/>
<accession>O26419</accession>
<dbReference type="PIR" id="H69140">
    <property type="entry name" value="H69140"/>
</dbReference>
<protein>
    <submittedName>
        <fullName evidence="2">Uncharacterized protein</fullName>
    </submittedName>
</protein>
<dbReference type="InParanoid" id="O26419"/>
<keyword evidence="3" id="KW-1185">Reference proteome</keyword>
<name>O26419_METTH</name>
<gene>
    <name evidence="2" type="ordered locus">MTH_319</name>
</gene>
<evidence type="ECO:0000313" key="3">
    <source>
        <dbReference type="Proteomes" id="UP000005223"/>
    </source>
</evidence>
<dbReference type="PaxDb" id="187420-MTH_319"/>
<organism evidence="2 3">
    <name type="scientific">Methanothermobacter thermautotrophicus (strain ATCC 29096 / DSM 1053 / JCM 10044 / NBRC 100330 / Delta H)</name>
    <name type="common">Methanobacterium thermoautotrophicum</name>
    <dbReference type="NCBI Taxonomy" id="187420"/>
    <lineage>
        <taxon>Archaea</taxon>
        <taxon>Methanobacteriati</taxon>
        <taxon>Methanobacteriota</taxon>
        <taxon>Methanomada group</taxon>
        <taxon>Methanobacteria</taxon>
        <taxon>Methanobacteriales</taxon>
        <taxon>Methanobacteriaceae</taxon>
        <taxon>Methanothermobacter</taxon>
    </lineage>
</organism>
<dbReference type="Proteomes" id="UP000005223">
    <property type="component" value="Chromosome"/>
</dbReference>
<dbReference type="KEGG" id="mth:MTH_319"/>
<dbReference type="AlphaFoldDB" id="O26419"/>
<feature type="region of interest" description="Disordered" evidence="1">
    <location>
        <begin position="1"/>
        <end position="42"/>
    </location>
</feature>
<dbReference type="EnsemblBacteria" id="AAB84825">
    <property type="protein sequence ID" value="AAB84825"/>
    <property type="gene ID" value="MTH_319"/>
</dbReference>
<sequence>MYSHPEDMKGLMNNQEDTAPPKKGRYTPHVSARGSFHKEDAPTCKATACNNIK</sequence>
<proteinExistence type="predicted"/>
<evidence type="ECO:0000313" key="2">
    <source>
        <dbReference type="EMBL" id="AAB84825.1"/>
    </source>
</evidence>
<dbReference type="EMBL" id="AE000666">
    <property type="protein sequence ID" value="AAB84825.1"/>
    <property type="molecule type" value="Genomic_DNA"/>
</dbReference>
<evidence type="ECO:0000256" key="1">
    <source>
        <dbReference type="SAM" id="MobiDB-lite"/>
    </source>
</evidence>